<evidence type="ECO:0000313" key="2">
    <source>
        <dbReference type="EMBL" id="RTH07695.1"/>
    </source>
</evidence>
<dbReference type="CDD" id="cd24007">
    <property type="entry name" value="ASKHA_NBD_eukNAGK-like"/>
    <property type="match status" value="1"/>
</dbReference>
<name>A0A430RHG8_THESC</name>
<dbReference type="PANTHER" id="PTHR43190:SF3">
    <property type="entry name" value="N-ACETYL-D-GLUCOSAMINE KINASE"/>
    <property type="match status" value="1"/>
</dbReference>
<protein>
    <recommendedName>
        <fullName evidence="1">ATPase BadF/BadG/BcrA/BcrD type domain-containing protein</fullName>
    </recommendedName>
</protein>
<comment type="caution">
    <text evidence="2">The sequence shown here is derived from an EMBL/GenBank/DDBJ whole genome shotgun (WGS) entry which is preliminary data.</text>
</comment>
<evidence type="ECO:0000313" key="3">
    <source>
        <dbReference type="Proteomes" id="UP000286734"/>
    </source>
</evidence>
<dbReference type="AlphaFoldDB" id="A0A430RHG8"/>
<sequence>MIYLGVDGGGTKTRFLALDDRGRVVLDLTLGSSYLPAVGKEGVKALLREVVAHLPEPPARAVLGLGGYGEVASWDEDYRKAVGEILPSYHLLNDVELAFLGAFGGEEGILVLGGTGSMAYGRGPLGLGRAGGFGPLFGDEGSAYWIGIRALNLASRAEDGRDPPTRLQEIPRLLGKRDLLEVLAWLEEDPTLQRSRVASLAQIVDTLAPQDQAARGLLEQAAQELFHLGVTLARRLGTNRMAYMGGVFQSSFVREAFFRLASKKGIDLRSPLRGPAEQAALMARLGGDAERV</sequence>
<dbReference type="Proteomes" id="UP000286734">
    <property type="component" value="Unassembled WGS sequence"/>
</dbReference>
<accession>A0A430RHG8</accession>
<dbReference type="SUPFAM" id="SSF53067">
    <property type="entry name" value="Actin-like ATPase domain"/>
    <property type="match status" value="2"/>
</dbReference>
<feature type="domain" description="ATPase BadF/BadG/BcrA/BcrD type" evidence="1">
    <location>
        <begin position="4"/>
        <end position="263"/>
    </location>
</feature>
<dbReference type="Pfam" id="PF01869">
    <property type="entry name" value="BcrAD_BadFG"/>
    <property type="match status" value="1"/>
</dbReference>
<dbReference type="InterPro" id="IPR002731">
    <property type="entry name" value="ATPase_BadF"/>
</dbReference>
<gene>
    <name evidence="2" type="ORF">CSW47_01220</name>
</gene>
<dbReference type="PANTHER" id="PTHR43190">
    <property type="entry name" value="N-ACETYL-D-GLUCOSAMINE KINASE"/>
    <property type="match status" value="1"/>
</dbReference>
<reference evidence="2 3" key="1">
    <citation type="journal article" date="2019" name="Extremophiles">
        <title>Biogeography of thermophiles and predominance of Thermus scotoductus in domestic water heaters.</title>
        <authorList>
            <person name="Wilpiszeski R.L."/>
            <person name="Zhang Z."/>
            <person name="House C.H."/>
        </authorList>
    </citation>
    <scope>NUCLEOTIDE SEQUENCE [LARGE SCALE GENOMIC DNA]</scope>
    <source>
        <strain evidence="2 3">34_S34</strain>
    </source>
</reference>
<proteinExistence type="predicted"/>
<dbReference type="EMBL" id="PELP01000023">
    <property type="protein sequence ID" value="RTH07695.1"/>
    <property type="molecule type" value="Genomic_DNA"/>
</dbReference>
<dbReference type="RefSeq" id="WP_126199909.1">
    <property type="nucleotide sequence ID" value="NZ_PELP01000023.1"/>
</dbReference>
<dbReference type="InterPro" id="IPR052519">
    <property type="entry name" value="Euk-type_GlcNAc_Kinase"/>
</dbReference>
<evidence type="ECO:0000259" key="1">
    <source>
        <dbReference type="Pfam" id="PF01869"/>
    </source>
</evidence>
<dbReference type="Gene3D" id="3.30.420.40">
    <property type="match status" value="2"/>
</dbReference>
<organism evidence="2 3">
    <name type="scientific">Thermus scotoductus</name>
    <dbReference type="NCBI Taxonomy" id="37636"/>
    <lineage>
        <taxon>Bacteria</taxon>
        <taxon>Thermotogati</taxon>
        <taxon>Deinococcota</taxon>
        <taxon>Deinococci</taxon>
        <taxon>Thermales</taxon>
        <taxon>Thermaceae</taxon>
        <taxon>Thermus</taxon>
    </lineage>
</organism>
<dbReference type="InterPro" id="IPR043129">
    <property type="entry name" value="ATPase_NBD"/>
</dbReference>